<comment type="caution">
    <text evidence="2">The sequence shown here is derived from an EMBL/GenBank/DDBJ whole genome shotgun (WGS) entry which is preliminary data.</text>
</comment>
<evidence type="ECO:0000313" key="3">
    <source>
        <dbReference type="Proteomes" id="UP000469558"/>
    </source>
</evidence>
<feature type="compositionally biased region" description="Polar residues" evidence="1">
    <location>
        <begin position="74"/>
        <end position="85"/>
    </location>
</feature>
<feature type="compositionally biased region" description="Low complexity" evidence="1">
    <location>
        <begin position="43"/>
        <end position="59"/>
    </location>
</feature>
<gene>
    <name evidence="2" type="ORF">LSUE1_G002215</name>
</gene>
<accession>A0A8T9CCG6</accession>
<dbReference type="AlphaFoldDB" id="A0A8T9CCG6"/>
<feature type="non-terminal residue" evidence="2">
    <location>
        <position position="1"/>
    </location>
</feature>
<evidence type="ECO:0000256" key="1">
    <source>
        <dbReference type="SAM" id="MobiDB-lite"/>
    </source>
</evidence>
<evidence type="ECO:0000313" key="2">
    <source>
        <dbReference type="EMBL" id="TVY82197.1"/>
    </source>
</evidence>
<proteinExistence type="predicted"/>
<dbReference type="OrthoDB" id="5368863at2759"/>
<dbReference type="EMBL" id="QGMK01000357">
    <property type="protein sequence ID" value="TVY82197.1"/>
    <property type="molecule type" value="Genomic_DNA"/>
</dbReference>
<sequence length="188" mass="20578">MERPSTPPKRTQAPPARTPPTPEITRRIEENRLKAKALRERTLAAQAASEASTTARTPAGFIATSDTSRKRSHASISTADIPSTSRDARAPLPAPERIQAARNFKSYVDHDFSKMTDTKGGFLSVEDDPFNKALHAPKDGEKPAHMTLKEWERHQVLKGLQRRKEGPFEPGIVTGKEGAKCRECGGAG</sequence>
<feature type="compositionally biased region" description="Basic and acidic residues" evidence="1">
    <location>
        <begin position="24"/>
        <end position="42"/>
    </location>
</feature>
<keyword evidence="3" id="KW-1185">Reference proteome</keyword>
<feature type="region of interest" description="Disordered" evidence="1">
    <location>
        <begin position="1"/>
        <end position="96"/>
    </location>
</feature>
<name>A0A8T9CCG6_9HELO</name>
<protein>
    <submittedName>
        <fullName evidence="2">Uncharacterized protein</fullName>
    </submittedName>
</protein>
<organism evidence="2 3">
    <name type="scientific">Lachnellula suecica</name>
    <dbReference type="NCBI Taxonomy" id="602035"/>
    <lineage>
        <taxon>Eukaryota</taxon>
        <taxon>Fungi</taxon>
        <taxon>Dikarya</taxon>
        <taxon>Ascomycota</taxon>
        <taxon>Pezizomycotina</taxon>
        <taxon>Leotiomycetes</taxon>
        <taxon>Helotiales</taxon>
        <taxon>Lachnaceae</taxon>
        <taxon>Lachnellula</taxon>
    </lineage>
</organism>
<reference evidence="2 3" key="1">
    <citation type="submission" date="2018-05" db="EMBL/GenBank/DDBJ databases">
        <title>Genome sequencing and assembly of the regulated plant pathogen Lachnellula willkommii and related sister species for the development of diagnostic species identification markers.</title>
        <authorList>
            <person name="Giroux E."/>
            <person name="Bilodeau G."/>
        </authorList>
    </citation>
    <scope>NUCLEOTIDE SEQUENCE [LARGE SCALE GENOMIC DNA]</scope>
    <source>
        <strain evidence="2 3">CBS 268.59</strain>
    </source>
</reference>
<dbReference type="Proteomes" id="UP000469558">
    <property type="component" value="Unassembled WGS sequence"/>
</dbReference>